<dbReference type="InterPro" id="IPR001128">
    <property type="entry name" value="Cyt_P450"/>
</dbReference>
<dbReference type="OrthoDB" id="10029320at2759"/>
<dbReference type="GO" id="GO:0020037">
    <property type="term" value="F:heme binding"/>
    <property type="evidence" value="ECO:0007669"/>
    <property type="project" value="InterPro"/>
</dbReference>
<dbReference type="InterPro" id="IPR036396">
    <property type="entry name" value="Cyt_P450_sf"/>
</dbReference>
<evidence type="ECO:0000313" key="6">
    <source>
        <dbReference type="Proteomes" id="UP000024533"/>
    </source>
</evidence>
<comment type="cofactor">
    <cofactor evidence="1">
        <name>heme</name>
        <dbReference type="ChEBI" id="CHEBI:30413"/>
    </cofactor>
</comment>
<evidence type="ECO:0000256" key="3">
    <source>
        <dbReference type="ARBA" id="ARBA00022723"/>
    </source>
</evidence>
<dbReference type="Pfam" id="PF00067">
    <property type="entry name" value="p450"/>
    <property type="match status" value="1"/>
</dbReference>
<evidence type="ECO:0000256" key="1">
    <source>
        <dbReference type="ARBA" id="ARBA00001971"/>
    </source>
</evidence>
<evidence type="ECO:0000313" key="5">
    <source>
        <dbReference type="EMBL" id="KDB22429.1"/>
    </source>
</evidence>
<evidence type="ECO:0008006" key="7">
    <source>
        <dbReference type="Google" id="ProtNLM"/>
    </source>
</evidence>
<comment type="caution">
    <text evidence="5">The sequence shown here is derived from an EMBL/GenBank/DDBJ whole genome shotgun (WGS) entry which is preliminary data.</text>
</comment>
<keyword evidence="4" id="KW-0408">Iron</keyword>
<dbReference type="SUPFAM" id="SSF48264">
    <property type="entry name" value="Cytochrome P450"/>
    <property type="match status" value="1"/>
</dbReference>
<dbReference type="Gene3D" id="1.10.630.10">
    <property type="entry name" value="Cytochrome P450"/>
    <property type="match status" value="1"/>
</dbReference>
<evidence type="ECO:0000256" key="2">
    <source>
        <dbReference type="ARBA" id="ARBA00010617"/>
    </source>
</evidence>
<keyword evidence="3" id="KW-0479">Metal-binding</keyword>
<dbReference type="GO" id="GO:0005506">
    <property type="term" value="F:iron ion binding"/>
    <property type="evidence" value="ECO:0007669"/>
    <property type="project" value="InterPro"/>
</dbReference>
<sequence>MTAFLLARAIRYYRCNNSSNTGTPRPILHCSDAEDCREVIAGRSPFNGMLENTLTGYQSRAGPNQYLRRAFGIENAFTSEDNTVIREFVALATKRMILQGTDWGKVAILAATTLESSGFFEQTRNTSNSTVIGTVPITSVAQVLCLTVVLSTILQKDVDTTQYKDVLKLAEDINRIWVSSKNPEEEKRSNYQSETSFHDTLKAIFPNIQISSPASNPLNLILPSFETLWRIVLRTFLEVNFLIGNRSPDFKQVLVEFFNNPTKEQFNQELSPSISAINVISEALRLYPPTRRVNRHFQGPGSNERTLFAADIEACHRNVRVWGPDALKFVPGRWNHLNEQQKASFMPFGSKPFLCPAKPVFGPRMIALLVGALLRHYPENWELSSVSGKRNINIVAEGKYLDRDACAQLYLVSDIRV</sequence>
<gene>
    <name evidence="5" type="ORF">H109_05654</name>
</gene>
<dbReference type="PANTHER" id="PTHR24305:SF232">
    <property type="entry name" value="P450, PUTATIVE (EUROFUNG)-RELATED"/>
    <property type="match status" value="1"/>
</dbReference>
<dbReference type="HOGENOM" id="CLU_044612_0_0_1"/>
<dbReference type="GO" id="GO:0004497">
    <property type="term" value="F:monooxygenase activity"/>
    <property type="evidence" value="ECO:0007669"/>
    <property type="project" value="InterPro"/>
</dbReference>
<keyword evidence="6" id="KW-1185">Reference proteome</keyword>
<dbReference type="Proteomes" id="UP000024533">
    <property type="component" value="Unassembled WGS sequence"/>
</dbReference>
<dbReference type="AlphaFoldDB" id="A0A059J3R3"/>
<reference evidence="5 6" key="1">
    <citation type="submission" date="2014-02" db="EMBL/GenBank/DDBJ databases">
        <title>The Genome Sequence of Trichophyton interdigitale MR816.</title>
        <authorList>
            <consortium name="The Broad Institute Genomics Platform"/>
            <person name="Cuomo C.A."/>
            <person name="White T.C."/>
            <person name="Graser Y."/>
            <person name="Martinez-Rossi N."/>
            <person name="Heitman J."/>
            <person name="Young S.K."/>
            <person name="Zeng Q."/>
            <person name="Gargeya S."/>
            <person name="Abouelleil A."/>
            <person name="Alvarado L."/>
            <person name="Chapman S.B."/>
            <person name="Gainer-Dewar J."/>
            <person name="Goldberg J."/>
            <person name="Griggs A."/>
            <person name="Gujja S."/>
            <person name="Hansen M."/>
            <person name="Howarth C."/>
            <person name="Imamovic A."/>
            <person name="Larimer J."/>
            <person name="Martinez D."/>
            <person name="Murphy C."/>
            <person name="Pearson M.D."/>
            <person name="Persinoti G."/>
            <person name="Poon T."/>
            <person name="Priest M."/>
            <person name="Roberts A.D."/>
            <person name="Saif S."/>
            <person name="Shea T.D."/>
            <person name="Sykes S.N."/>
            <person name="Wortman J."/>
            <person name="Nusbaum C."/>
            <person name="Birren B."/>
        </authorList>
    </citation>
    <scope>NUCLEOTIDE SEQUENCE [LARGE SCALE GENOMIC DNA]</scope>
    <source>
        <strain evidence="5 6">MR816</strain>
    </source>
</reference>
<dbReference type="STRING" id="1215338.A0A059J3R3"/>
<evidence type="ECO:0000256" key="4">
    <source>
        <dbReference type="ARBA" id="ARBA00023004"/>
    </source>
</evidence>
<dbReference type="OMA" id="SFETMWR"/>
<dbReference type="InterPro" id="IPR050121">
    <property type="entry name" value="Cytochrome_P450_monoxygenase"/>
</dbReference>
<accession>A0A059J3R3</accession>
<comment type="similarity">
    <text evidence="2">Belongs to the cytochrome P450 family.</text>
</comment>
<dbReference type="CDD" id="cd20626">
    <property type="entry name" value="CYP_Pc22g25500-like"/>
    <property type="match status" value="1"/>
</dbReference>
<organism evidence="5 6">
    <name type="scientific">Trichophyton interdigitale (strain MR816)</name>
    <dbReference type="NCBI Taxonomy" id="1215338"/>
    <lineage>
        <taxon>Eukaryota</taxon>
        <taxon>Fungi</taxon>
        <taxon>Dikarya</taxon>
        <taxon>Ascomycota</taxon>
        <taxon>Pezizomycotina</taxon>
        <taxon>Eurotiomycetes</taxon>
        <taxon>Eurotiomycetidae</taxon>
        <taxon>Onygenales</taxon>
        <taxon>Arthrodermataceae</taxon>
        <taxon>Trichophyton</taxon>
    </lineage>
</organism>
<proteinExistence type="inferred from homology"/>
<protein>
    <recommendedName>
        <fullName evidence="7">Cytochrome P450</fullName>
    </recommendedName>
</protein>
<name>A0A059J3R3_TRIIM</name>
<dbReference type="GO" id="GO:0016705">
    <property type="term" value="F:oxidoreductase activity, acting on paired donors, with incorporation or reduction of molecular oxygen"/>
    <property type="evidence" value="ECO:0007669"/>
    <property type="project" value="InterPro"/>
</dbReference>
<dbReference type="PANTHER" id="PTHR24305">
    <property type="entry name" value="CYTOCHROME P450"/>
    <property type="match status" value="1"/>
</dbReference>
<dbReference type="EMBL" id="AOKY01000355">
    <property type="protein sequence ID" value="KDB22429.1"/>
    <property type="molecule type" value="Genomic_DNA"/>
</dbReference>